<dbReference type="InterPro" id="IPR036412">
    <property type="entry name" value="HAD-like_sf"/>
</dbReference>
<dbReference type="EMBL" id="QSFX01000027">
    <property type="protein sequence ID" value="RHA86042.1"/>
    <property type="molecule type" value="Genomic_DNA"/>
</dbReference>
<dbReference type="InterPro" id="IPR051806">
    <property type="entry name" value="HAD-like_SPP"/>
</dbReference>
<gene>
    <name evidence="5" type="ORF">DW707_09660</name>
    <name evidence="4" type="ORF">DW914_13640</name>
    <name evidence="3" type="ORF">DWY29_12500</name>
    <name evidence="2" type="ORF">ERS852444_02666</name>
    <name evidence="1" type="ORF">RIL183_28711</name>
</gene>
<dbReference type="Gene3D" id="1.10.150.240">
    <property type="entry name" value="Putative phosphatase, domain 2"/>
    <property type="match status" value="1"/>
</dbReference>
<dbReference type="Gene3D" id="3.40.50.1000">
    <property type="entry name" value="HAD superfamily/HAD-like"/>
    <property type="match status" value="1"/>
</dbReference>
<evidence type="ECO:0000313" key="10">
    <source>
        <dbReference type="Proteomes" id="UP000286271"/>
    </source>
</evidence>
<protein>
    <submittedName>
        <fullName evidence="3">HAD family phosphatase</fullName>
    </submittedName>
    <submittedName>
        <fullName evidence="1">HAD-superfamily hydrolase</fullName>
    </submittedName>
    <submittedName>
        <fullName evidence="2">Phosphorylated carbohydrates phosphatase TM_1254</fullName>
        <ecNumber evidence="2">3.1.3.-</ecNumber>
    </submittedName>
</protein>
<dbReference type="PANTHER" id="PTHR43481">
    <property type="entry name" value="FRUCTOSE-1-PHOSPHATE PHOSPHATASE"/>
    <property type="match status" value="1"/>
</dbReference>
<dbReference type="EMBL" id="CYXX01000023">
    <property type="protein sequence ID" value="CUN23491.1"/>
    <property type="molecule type" value="Genomic_DNA"/>
</dbReference>
<accession>A0A0M6WWL9</accession>
<dbReference type="InterPro" id="IPR006439">
    <property type="entry name" value="HAD-SF_hydro_IA"/>
</dbReference>
<sequence length="213" mass="24112">MIKAVIFDMDGVLIDTEKWLNIYWQQAAKEAGFHFTREHGLAIRSLATKYTGPYLQKIFGPEFDYEAIRARRKQLMKEHIEKNGIEKKPDVDEILDYLRSKNIKTAVATATDPERTKQYLTQIGIYDKFDQLVSATTVENGKPEPDVYLYACEQIGEKPKDCIAVEDSPNGILSAYRAGLSVVMVPDLAEPDEETAKLLYAKFDTLAGLKTII</sequence>
<dbReference type="Proteomes" id="UP000095453">
    <property type="component" value="Unassembled WGS sequence"/>
</dbReference>
<evidence type="ECO:0000313" key="5">
    <source>
        <dbReference type="EMBL" id="RHE97054.1"/>
    </source>
</evidence>
<reference evidence="1" key="1">
    <citation type="submission" date="2015-05" db="EMBL/GenBank/DDBJ databases">
        <authorList>
            <person name="Wang D.B."/>
            <person name="Wang M."/>
        </authorList>
    </citation>
    <scope>NUCLEOTIDE SEQUENCE [LARGE SCALE GENOMIC DNA]</scope>
    <source>
        <strain evidence="1">L1-83</strain>
    </source>
</reference>
<dbReference type="OrthoDB" id="9797743at2"/>
<dbReference type="SUPFAM" id="SSF56784">
    <property type="entry name" value="HAD-like"/>
    <property type="match status" value="1"/>
</dbReference>
<dbReference type="EMBL" id="CVRS01000089">
    <property type="protein sequence ID" value="CRL41203.1"/>
    <property type="molecule type" value="Genomic_DNA"/>
</dbReference>
<evidence type="ECO:0000313" key="7">
    <source>
        <dbReference type="Proteomes" id="UP000095453"/>
    </source>
</evidence>
<dbReference type="EMBL" id="QRUN01000020">
    <property type="protein sequence ID" value="RGR66651.1"/>
    <property type="molecule type" value="Genomic_DNA"/>
</dbReference>
<dbReference type="SFLD" id="SFLDS00003">
    <property type="entry name" value="Haloacid_Dehalogenase"/>
    <property type="match status" value="1"/>
</dbReference>
<dbReference type="Proteomes" id="UP000285820">
    <property type="component" value="Unassembled WGS sequence"/>
</dbReference>
<dbReference type="RefSeq" id="WP_007886169.1">
    <property type="nucleotide sequence ID" value="NZ_CABJFX010000027.1"/>
</dbReference>
<dbReference type="SFLD" id="SFLDG01129">
    <property type="entry name" value="C1.5:_HAD__Beta-PGM__Phosphata"/>
    <property type="match status" value="1"/>
</dbReference>
<evidence type="ECO:0000313" key="2">
    <source>
        <dbReference type="EMBL" id="CUN23491.1"/>
    </source>
</evidence>
<evidence type="ECO:0000313" key="6">
    <source>
        <dbReference type="Proteomes" id="UP000049828"/>
    </source>
</evidence>
<dbReference type="NCBIfam" id="TIGR01549">
    <property type="entry name" value="HAD-SF-IA-v1"/>
    <property type="match status" value="1"/>
</dbReference>
<dbReference type="PRINTS" id="PR00413">
    <property type="entry name" value="HADHALOGNASE"/>
</dbReference>
<dbReference type="GeneID" id="75162149"/>
<dbReference type="GO" id="GO:0050308">
    <property type="term" value="F:sugar-phosphatase activity"/>
    <property type="evidence" value="ECO:0007669"/>
    <property type="project" value="TreeGrafter"/>
</dbReference>
<dbReference type="EMBL" id="QSKW01000014">
    <property type="protein sequence ID" value="RHE97054.1"/>
    <property type="molecule type" value="Genomic_DNA"/>
</dbReference>
<reference evidence="6" key="2">
    <citation type="submission" date="2015-05" db="EMBL/GenBank/DDBJ databases">
        <authorList>
            <consortium name="Pathogen Informatics"/>
        </authorList>
    </citation>
    <scope>NUCLEOTIDE SEQUENCE [LARGE SCALE GENOMIC DNA]</scope>
    <source>
        <strain evidence="2 7">2789STDY5608887</strain>
        <strain evidence="6">L1-83</strain>
    </source>
</reference>
<evidence type="ECO:0000313" key="9">
    <source>
        <dbReference type="Proteomes" id="UP000285820"/>
    </source>
</evidence>
<dbReference type="SFLD" id="SFLDG01135">
    <property type="entry name" value="C1.5.6:_HAD__Beta-PGM__Phospha"/>
    <property type="match status" value="1"/>
</dbReference>
<dbReference type="Proteomes" id="UP000286271">
    <property type="component" value="Unassembled WGS sequence"/>
</dbReference>
<proteinExistence type="predicted"/>
<dbReference type="InterPro" id="IPR041492">
    <property type="entry name" value="HAD_2"/>
</dbReference>
<dbReference type="Pfam" id="PF13419">
    <property type="entry name" value="HAD_2"/>
    <property type="match status" value="1"/>
</dbReference>
<dbReference type="Proteomes" id="UP000049828">
    <property type="component" value="Unassembled WGS sequence"/>
</dbReference>
<dbReference type="EC" id="3.1.3.-" evidence="2"/>
<dbReference type="InterPro" id="IPR023198">
    <property type="entry name" value="PGP-like_dom2"/>
</dbReference>
<dbReference type="Proteomes" id="UP000283492">
    <property type="component" value="Unassembled WGS sequence"/>
</dbReference>
<evidence type="ECO:0000313" key="8">
    <source>
        <dbReference type="Proteomes" id="UP000283492"/>
    </source>
</evidence>
<dbReference type="InterPro" id="IPR023214">
    <property type="entry name" value="HAD_sf"/>
</dbReference>
<keyword evidence="1" id="KW-0378">Hydrolase</keyword>
<keyword evidence="6" id="KW-1185">Reference proteome</keyword>
<dbReference type="PANTHER" id="PTHR43481:SF4">
    <property type="entry name" value="GLYCEROL-1-PHOSPHATE PHOSPHOHYDROLASE 1-RELATED"/>
    <property type="match status" value="1"/>
</dbReference>
<evidence type="ECO:0000313" key="4">
    <source>
        <dbReference type="EMBL" id="RHA86042.1"/>
    </source>
</evidence>
<evidence type="ECO:0000313" key="3">
    <source>
        <dbReference type="EMBL" id="RGR66651.1"/>
    </source>
</evidence>
<dbReference type="NCBIfam" id="TIGR01509">
    <property type="entry name" value="HAD-SF-IA-v3"/>
    <property type="match status" value="1"/>
</dbReference>
<reference evidence="8 9" key="3">
    <citation type="submission" date="2018-08" db="EMBL/GenBank/DDBJ databases">
        <title>A genome reference for cultivated species of the human gut microbiota.</title>
        <authorList>
            <person name="Zou Y."/>
            <person name="Xue W."/>
            <person name="Luo G."/>
        </authorList>
    </citation>
    <scope>NUCLEOTIDE SEQUENCE [LARGE SCALE GENOMIC DNA]</scope>
    <source>
        <strain evidence="3 9">AF24-4</strain>
        <strain evidence="5 10">AM27-11</strain>
        <strain evidence="4 8">AM42-1AC</strain>
    </source>
</reference>
<dbReference type="AlphaFoldDB" id="A0A0M6WWL9"/>
<name>A0A0M6WWL9_9FIRM</name>
<evidence type="ECO:0000313" key="1">
    <source>
        <dbReference type="EMBL" id="CRL41203.1"/>
    </source>
</evidence>
<organism evidence="1 6">
    <name type="scientific">Roseburia inulinivorans</name>
    <dbReference type="NCBI Taxonomy" id="360807"/>
    <lineage>
        <taxon>Bacteria</taxon>
        <taxon>Bacillati</taxon>
        <taxon>Bacillota</taxon>
        <taxon>Clostridia</taxon>
        <taxon>Lachnospirales</taxon>
        <taxon>Lachnospiraceae</taxon>
        <taxon>Roseburia</taxon>
    </lineage>
</organism>